<dbReference type="GO" id="GO:0019288">
    <property type="term" value="P:isopentenyl diphosphate biosynthetic process, methylerythritol 4-phosphate pathway"/>
    <property type="evidence" value="ECO:0007669"/>
    <property type="project" value="UniProtKB-UniRule"/>
</dbReference>
<dbReference type="SUPFAM" id="SSF55060">
    <property type="entry name" value="GHMP Kinase, C-terminal domain"/>
    <property type="match status" value="1"/>
</dbReference>
<reference evidence="12 13" key="1">
    <citation type="journal article" date="2016" name="Nat. Commun.">
        <title>Thousands of microbial genomes shed light on interconnected biogeochemical processes in an aquifer system.</title>
        <authorList>
            <person name="Anantharaman K."/>
            <person name="Brown C.T."/>
            <person name="Hug L.A."/>
            <person name="Sharon I."/>
            <person name="Castelle C.J."/>
            <person name="Probst A.J."/>
            <person name="Thomas B.C."/>
            <person name="Singh A."/>
            <person name="Wilkins M.J."/>
            <person name="Karaoz U."/>
            <person name="Brodie E.L."/>
            <person name="Williams K.H."/>
            <person name="Hubbard S.S."/>
            <person name="Banfield J.F."/>
        </authorList>
    </citation>
    <scope>NUCLEOTIDE SEQUENCE [LARGE SCALE GENOMIC DNA]</scope>
</reference>
<comment type="function">
    <text evidence="9">Catalyzes the phosphorylation of the position 2 hydroxy group of 4-diphosphocytidyl-2C-methyl-D-erythritol.</text>
</comment>
<dbReference type="AlphaFoldDB" id="A0A1F4SX11"/>
<gene>
    <name evidence="9" type="primary">ispE</name>
    <name evidence="12" type="ORF">A2310_03685</name>
</gene>
<proteinExistence type="inferred from homology"/>
<evidence type="ECO:0000259" key="10">
    <source>
        <dbReference type="Pfam" id="PF00288"/>
    </source>
</evidence>
<accession>A0A1F4SX11</accession>
<evidence type="ECO:0000256" key="3">
    <source>
        <dbReference type="ARBA" id="ARBA00017473"/>
    </source>
</evidence>
<keyword evidence="6 9" id="KW-0418">Kinase</keyword>
<dbReference type="Gene3D" id="3.30.70.890">
    <property type="entry name" value="GHMP kinase, C-terminal domain"/>
    <property type="match status" value="1"/>
</dbReference>
<dbReference type="EC" id="2.7.1.148" evidence="2 9"/>
<dbReference type="InterPro" id="IPR036554">
    <property type="entry name" value="GHMP_kinase_C_sf"/>
</dbReference>
<dbReference type="GO" id="GO:0016114">
    <property type="term" value="P:terpenoid biosynthetic process"/>
    <property type="evidence" value="ECO:0007669"/>
    <property type="project" value="UniProtKB-UniRule"/>
</dbReference>
<dbReference type="PIRSF" id="PIRSF010376">
    <property type="entry name" value="IspE"/>
    <property type="match status" value="1"/>
</dbReference>
<organism evidence="12 13">
    <name type="scientific">candidate division WOR-1 bacterium RIFOXYB2_FULL_37_13</name>
    <dbReference type="NCBI Taxonomy" id="1802579"/>
    <lineage>
        <taxon>Bacteria</taxon>
        <taxon>Bacillati</taxon>
        <taxon>Saganbacteria</taxon>
    </lineage>
</organism>
<dbReference type="InterPro" id="IPR020568">
    <property type="entry name" value="Ribosomal_Su5_D2-typ_SF"/>
</dbReference>
<dbReference type="PANTHER" id="PTHR43527:SF2">
    <property type="entry name" value="4-DIPHOSPHOCYTIDYL-2-C-METHYL-D-ERYTHRITOL KINASE, CHLOROPLASTIC"/>
    <property type="match status" value="1"/>
</dbReference>
<dbReference type="NCBIfam" id="TIGR00154">
    <property type="entry name" value="ispE"/>
    <property type="match status" value="1"/>
</dbReference>
<evidence type="ECO:0000256" key="4">
    <source>
        <dbReference type="ARBA" id="ARBA00022679"/>
    </source>
</evidence>
<evidence type="ECO:0000313" key="13">
    <source>
        <dbReference type="Proteomes" id="UP000178417"/>
    </source>
</evidence>
<dbReference type="InterPro" id="IPR013750">
    <property type="entry name" value="GHMP_kinase_C_dom"/>
</dbReference>
<comment type="catalytic activity">
    <reaction evidence="9">
        <text>4-CDP-2-C-methyl-D-erythritol + ATP = 4-CDP-2-C-methyl-D-erythritol 2-phosphate + ADP + H(+)</text>
        <dbReference type="Rhea" id="RHEA:18437"/>
        <dbReference type="ChEBI" id="CHEBI:15378"/>
        <dbReference type="ChEBI" id="CHEBI:30616"/>
        <dbReference type="ChEBI" id="CHEBI:57823"/>
        <dbReference type="ChEBI" id="CHEBI:57919"/>
        <dbReference type="ChEBI" id="CHEBI:456216"/>
        <dbReference type="EC" id="2.7.1.148"/>
    </reaction>
</comment>
<dbReference type="HAMAP" id="MF_00061">
    <property type="entry name" value="IspE"/>
    <property type="match status" value="1"/>
</dbReference>
<keyword evidence="9" id="KW-0414">Isoprene biosynthesis</keyword>
<evidence type="ECO:0000313" key="12">
    <source>
        <dbReference type="EMBL" id="OGC24966.1"/>
    </source>
</evidence>
<evidence type="ECO:0000259" key="11">
    <source>
        <dbReference type="Pfam" id="PF08544"/>
    </source>
</evidence>
<keyword evidence="7 9" id="KW-0067">ATP-binding</keyword>
<dbReference type="EMBL" id="MEUB01000005">
    <property type="protein sequence ID" value="OGC24966.1"/>
    <property type="molecule type" value="Genomic_DNA"/>
</dbReference>
<evidence type="ECO:0000256" key="2">
    <source>
        <dbReference type="ARBA" id="ARBA00012052"/>
    </source>
</evidence>
<name>A0A1F4SX11_UNCSA</name>
<dbReference type="GO" id="GO:0005524">
    <property type="term" value="F:ATP binding"/>
    <property type="evidence" value="ECO:0007669"/>
    <property type="project" value="UniProtKB-UniRule"/>
</dbReference>
<feature type="domain" description="GHMP kinase N-terminal" evidence="10">
    <location>
        <begin position="63"/>
        <end position="141"/>
    </location>
</feature>
<evidence type="ECO:0000256" key="6">
    <source>
        <dbReference type="ARBA" id="ARBA00022777"/>
    </source>
</evidence>
<evidence type="ECO:0000256" key="5">
    <source>
        <dbReference type="ARBA" id="ARBA00022741"/>
    </source>
</evidence>
<dbReference type="Proteomes" id="UP000178417">
    <property type="component" value="Unassembled WGS sequence"/>
</dbReference>
<dbReference type="InterPro" id="IPR006204">
    <property type="entry name" value="GHMP_kinase_N_dom"/>
</dbReference>
<dbReference type="Pfam" id="PF00288">
    <property type="entry name" value="GHMP_kinases_N"/>
    <property type="match status" value="1"/>
</dbReference>
<evidence type="ECO:0000256" key="7">
    <source>
        <dbReference type="ARBA" id="ARBA00022840"/>
    </source>
</evidence>
<sequence>MKLYAFAKINFILQVIGKLSSGYHEIDSLMSSVSLHDELFLENADFGIDLSLSDYSIPTDEQNTAFKAAKLFLDKVNIKSGIKMRIKKNIPVAAGLAGGSADAAAVLIGLNKLFDAKLSKDELLDLGAKIGSDVPFCLTGGLCRCRGRGELVERLDSKKLLFVLVKPSLAISTKSVYEEFDKSFIEKENYIDKALKEGTLNLRNDLEKVVLPQYPEIGEIKKKLLELKCEQSLMSGSGSTVFGMISDKKKAQTIYSNIKKLYPQSFLVEAVDTGVSVDL</sequence>
<dbReference type="GO" id="GO:0050515">
    <property type="term" value="F:4-(cytidine 5'-diphospho)-2-C-methyl-D-erythritol kinase activity"/>
    <property type="evidence" value="ECO:0007669"/>
    <property type="project" value="UniProtKB-UniRule"/>
</dbReference>
<feature type="active site" evidence="9">
    <location>
        <position position="133"/>
    </location>
</feature>
<dbReference type="InterPro" id="IPR004424">
    <property type="entry name" value="IspE"/>
</dbReference>
<feature type="domain" description="GHMP kinase C-terminal" evidence="11">
    <location>
        <begin position="199"/>
        <end position="263"/>
    </location>
</feature>
<keyword evidence="4 9" id="KW-0808">Transferase</keyword>
<evidence type="ECO:0000256" key="1">
    <source>
        <dbReference type="ARBA" id="ARBA00009684"/>
    </source>
</evidence>
<dbReference type="InterPro" id="IPR014721">
    <property type="entry name" value="Ribsml_uS5_D2-typ_fold_subgr"/>
</dbReference>
<dbReference type="Gene3D" id="3.30.230.10">
    <property type="match status" value="1"/>
</dbReference>
<keyword evidence="5 9" id="KW-0547">Nucleotide-binding</keyword>
<dbReference type="STRING" id="1802579.A2310_03685"/>
<comment type="pathway">
    <text evidence="9">Isoprenoid biosynthesis; isopentenyl diphosphate biosynthesis via DXP pathway; isopentenyl diphosphate from 1-deoxy-D-xylulose 5-phosphate: step 3/6.</text>
</comment>
<feature type="binding site" evidence="9">
    <location>
        <begin position="91"/>
        <end position="101"/>
    </location>
    <ligand>
        <name>ATP</name>
        <dbReference type="ChEBI" id="CHEBI:30616"/>
    </ligand>
</feature>
<feature type="active site" evidence="9">
    <location>
        <position position="8"/>
    </location>
</feature>
<evidence type="ECO:0000256" key="8">
    <source>
        <dbReference type="ARBA" id="ARBA00032554"/>
    </source>
</evidence>
<dbReference type="PANTHER" id="PTHR43527">
    <property type="entry name" value="4-DIPHOSPHOCYTIDYL-2-C-METHYL-D-ERYTHRITOL KINASE, CHLOROPLASTIC"/>
    <property type="match status" value="1"/>
</dbReference>
<comment type="caution">
    <text evidence="12">The sequence shown here is derived from an EMBL/GenBank/DDBJ whole genome shotgun (WGS) entry which is preliminary data.</text>
</comment>
<dbReference type="UniPathway" id="UPA00056">
    <property type="reaction ID" value="UER00094"/>
</dbReference>
<comment type="similarity">
    <text evidence="1 9">Belongs to the GHMP kinase family. IspE subfamily.</text>
</comment>
<dbReference type="Pfam" id="PF08544">
    <property type="entry name" value="GHMP_kinases_C"/>
    <property type="match status" value="1"/>
</dbReference>
<protein>
    <recommendedName>
        <fullName evidence="3 9">4-diphosphocytidyl-2-C-methyl-D-erythritol kinase</fullName>
        <shortName evidence="9">CMK</shortName>
        <ecNumber evidence="2 9">2.7.1.148</ecNumber>
    </recommendedName>
    <alternativeName>
        <fullName evidence="8 9">4-(cytidine-5'-diphospho)-2-C-methyl-D-erythritol kinase</fullName>
    </alternativeName>
</protein>
<dbReference type="SUPFAM" id="SSF54211">
    <property type="entry name" value="Ribosomal protein S5 domain 2-like"/>
    <property type="match status" value="1"/>
</dbReference>
<evidence type="ECO:0000256" key="9">
    <source>
        <dbReference type="HAMAP-Rule" id="MF_00061"/>
    </source>
</evidence>